<dbReference type="GO" id="GO:0005778">
    <property type="term" value="C:peroxisomal membrane"/>
    <property type="evidence" value="ECO:0007669"/>
    <property type="project" value="TreeGrafter"/>
</dbReference>
<dbReference type="OrthoDB" id="422637at2759"/>
<dbReference type="CDD" id="cd03223">
    <property type="entry name" value="ABCD_peroxisomal_ALDP"/>
    <property type="match status" value="1"/>
</dbReference>
<dbReference type="Pfam" id="PF06472">
    <property type="entry name" value="ABC_membrane_2"/>
    <property type="match status" value="1"/>
</dbReference>
<dbReference type="Pfam" id="PF00005">
    <property type="entry name" value="ABC_tran"/>
    <property type="match status" value="1"/>
</dbReference>
<comment type="similarity">
    <text evidence="1">Belongs to the ABC transporter superfamily. ABCD family. Peroxisomal fatty acyl CoA transporter (TC 3.A.1.203) subfamily.</text>
</comment>
<name>K8FC42_9CHLO</name>
<keyword evidence="4" id="KW-0547">Nucleotide-binding</keyword>
<dbReference type="GO" id="GO:0016887">
    <property type="term" value="F:ATP hydrolysis activity"/>
    <property type="evidence" value="ECO:0007669"/>
    <property type="project" value="InterPro"/>
</dbReference>
<evidence type="ECO:0000313" key="11">
    <source>
        <dbReference type="Proteomes" id="UP000198341"/>
    </source>
</evidence>
<dbReference type="PROSITE" id="PS00211">
    <property type="entry name" value="ABC_TRANSPORTER_1"/>
    <property type="match status" value="1"/>
</dbReference>
<dbReference type="GO" id="GO:0005324">
    <property type="term" value="F:long-chain fatty acid transmembrane transporter activity"/>
    <property type="evidence" value="ECO:0007669"/>
    <property type="project" value="TreeGrafter"/>
</dbReference>
<reference evidence="10 11" key="1">
    <citation type="submission" date="2011-10" db="EMBL/GenBank/DDBJ databases">
        <authorList>
            <person name="Genoscope - CEA"/>
        </authorList>
    </citation>
    <scope>NUCLEOTIDE SEQUENCE [LARGE SCALE GENOMIC DNA]</scope>
    <source>
        <strain evidence="10 11">RCC 1105</strain>
    </source>
</reference>
<dbReference type="RefSeq" id="XP_007509440.1">
    <property type="nucleotide sequence ID" value="XM_007509378.1"/>
</dbReference>
<keyword evidence="7" id="KW-0472">Membrane</keyword>
<dbReference type="SMART" id="SM00382">
    <property type="entry name" value="AAA"/>
    <property type="match status" value="1"/>
</dbReference>
<dbReference type="AlphaFoldDB" id="K8FC42"/>
<evidence type="ECO:0000256" key="4">
    <source>
        <dbReference type="ARBA" id="ARBA00022741"/>
    </source>
</evidence>
<dbReference type="EMBL" id="FO082266">
    <property type="protein sequence ID" value="CCO19243.1"/>
    <property type="molecule type" value="Genomic_DNA"/>
</dbReference>
<keyword evidence="2" id="KW-0813">Transport</keyword>
<keyword evidence="11" id="KW-1185">Reference proteome</keyword>
<evidence type="ECO:0000256" key="6">
    <source>
        <dbReference type="ARBA" id="ARBA00022989"/>
    </source>
</evidence>
<dbReference type="PROSITE" id="PS50893">
    <property type="entry name" value="ABC_TRANSPORTER_2"/>
    <property type="match status" value="1"/>
</dbReference>
<dbReference type="PANTHER" id="PTHR11384:SF67">
    <property type="entry name" value="ATP-BINDING CASSETTE SUB-FAMILY D MEMBER 1"/>
    <property type="match status" value="1"/>
</dbReference>
<dbReference type="InterPro" id="IPR017871">
    <property type="entry name" value="ABC_transporter-like_CS"/>
</dbReference>
<gene>
    <name evidence="10" type="ordered locus">Bathy13g02290</name>
</gene>
<dbReference type="GO" id="GO:0006635">
    <property type="term" value="P:fatty acid beta-oxidation"/>
    <property type="evidence" value="ECO:0007669"/>
    <property type="project" value="TreeGrafter"/>
</dbReference>
<keyword evidence="5 10" id="KW-0067">ATP-binding</keyword>
<dbReference type="PANTHER" id="PTHR11384">
    <property type="entry name" value="ATP-BINDING CASSETTE, SUB-FAMILY D MEMBER"/>
    <property type="match status" value="1"/>
</dbReference>
<dbReference type="STRING" id="41875.K8FC42"/>
<dbReference type="eggNOG" id="KOG0064">
    <property type="taxonomic scope" value="Eukaryota"/>
</dbReference>
<evidence type="ECO:0000256" key="7">
    <source>
        <dbReference type="ARBA" id="ARBA00023136"/>
    </source>
</evidence>
<dbReference type="InterPro" id="IPR027417">
    <property type="entry name" value="P-loop_NTPase"/>
</dbReference>
<dbReference type="InterPro" id="IPR003593">
    <property type="entry name" value="AAA+_ATPase"/>
</dbReference>
<evidence type="ECO:0000256" key="8">
    <source>
        <dbReference type="SAM" id="MobiDB-lite"/>
    </source>
</evidence>
<protein>
    <submittedName>
        <fullName evidence="10">ATP-binding cassette superfamily</fullName>
    </submittedName>
</protein>
<evidence type="ECO:0000256" key="5">
    <source>
        <dbReference type="ARBA" id="ARBA00022840"/>
    </source>
</evidence>
<dbReference type="InterPro" id="IPR050835">
    <property type="entry name" value="ABC_transporter_sub-D"/>
</dbReference>
<evidence type="ECO:0000259" key="9">
    <source>
        <dbReference type="PROSITE" id="PS50893"/>
    </source>
</evidence>
<dbReference type="KEGG" id="bpg:Bathy13g02290"/>
<feature type="domain" description="ABC transporter" evidence="9">
    <location>
        <begin position="506"/>
        <end position="724"/>
    </location>
</feature>
<dbReference type="GO" id="GO:0140359">
    <property type="term" value="F:ABC-type transporter activity"/>
    <property type="evidence" value="ECO:0007669"/>
    <property type="project" value="InterPro"/>
</dbReference>
<evidence type="ECO:0000256" key="2">
    <source>
        <dbReference type="ARBA" id="ARBA00022448"/>
    </source>
</evidence>
<organism evidence="10 11">
    <name type="scientific">Bathycoccus prasinos</name>
    <dbReference type="NCBI Taxonomy" id="41875"/>
    <lineage>
        <taxon>Eukaryota</taxon>
        <taxon>Viridiplantae</taxon>
        <taxon>Chlorophyta</taxon>
        <taxon>Mamiellophyceae</taxon>
        <taxon>Mamiellales</taxon>
        <taxon>Bathycoccaceae</taxon>
        <taxon>Bathycoccus</taxon>
    </lineage>
</organism>
<dbReference type="GO" id="GO:0015910">
    <property type="term" value="P:long-chain fatty acid import into peroxisome"/>
    <property type="evidence" value="ECO:0007669"/>
    <property type="project" value="TreeGrafter"/>
</dbReference>
<dbReference type="Gene3D" id="3.40.50.300">
    <property type="entry name" value="P-loop containing nucleotide triphosphate hydrolases"/>
    <property type="match status" value="1"/>
</dbReference>
<dbReference type="InterPro" id="IPR003439">
    <property type="entry name" value="ABC_transporter-like_ATP-bd"/>
</dbReference>
<dbReference type="GO" id="GO:0042760">
    <property type="term" value="P:very long-chain fatty acid catabolic process"/>
    <property type="evidence" value="ECO:0007669"/>
    <property type="project" value="TreeGrafter"/>
</dbReference>
<dbReference type="GO" id="GO:0007031">
    <property type="term" value="P:peroxisome organization"/>
    <property type="evidence" value="ECO:0007669"/>
    <property type="project" value="TreeGrafter"/>
</dbReference>
<keyword evidence="3" id="KW-0812">Transmembrane</keyword>
<keyword evidence="6" id="KW-1133">Transmembrane helix</keyword>
<dbReference type="Proteomes" id="UP000198341">
    <property type="component" value="Chromosome 13"/>
</dbReference>
<evidence type="ECO:0000256" key="1">
    <source>
        <dbReference type="ARBA" id="ARBA00008575"/>
    </source>
</evidence>
<evidence type="ECO:0000256" key="3">
    <source>
        <dbReference type="ARBA" id="ARBA00022692"/>
    </source>
</evidence>
<dbReference type="InterPro" id="IPR011527">
    <property type="entry name" value="ABC1_TM_dom"/>
</dbReference>
<feature type="region of interest" description="Disordered" evidence="8">
    <location>
        <begin position="1"/>
        <end position="24"/>
    </location>
</feature>
<dbReference type="GeneID" id="19012181"/>
<accession>K8FC42</accession>
<dbReference type="SUPFAM" id="SSF52540">
    <property type="entry name" value="P-loop containing nucleoside triphosphate hydrolases"/>
    <property type="match status" value="1"/>
</dbReference>
<proteinExistence type="inferred from homology"/>
<evidence type="ECO:0000313" key="10">
    <source>
        <dbReference type="EMBL" id="CCO19243.1"/>
    </source>
</evidence>
<feature type="compositionally biased region" description="Low complexity" evidence="8">
    <location>
        <begin position="8"/>
        <end position="24"/>
    </location>
</feature>
<dbReference type="GO" id="GO:0005524">
    <property type="term" value="F:ATP binding"/>
    <property type="evidence" value="ECO:0007669"/>
    <property type="project" value="UniProtKB-KW"/>
</dbReference>
<sequence>MDALKTKSSAFSASSSGGGNNNNNGGSKIGLVHGLKLVFDAVSTHSADGFAVNLNQIKRDVTYVSFLAISCFGFASVAGTEVISLSKKRAEASKAIRECSTMLDLNTLDKEEGGKNTLAKKSKKKKKGPRGATDAQFWQELKYLLRIAFPTPTCRGSQLLSAQFSLLVMRTLLTVRANKVNTFYLTKAIATADWKFWVRWYWNFIGWMTCGVVVNSGLRYTESLIQVELRSALTRRAHEKYMKLNNFYKTAVLREGGLEHVDQRIVADINEFSREAAFLYGHSFKPILEFTLSLTEAAKELGYSRPLALFASQIFITGTLRAMSPKLGPMVAREAALEGGFRHQHARLIAHAEEIALLKGGEREKDLLNAGLDNLVTTQRWHALQRVRKSVADNISKFQGLLVGSVFVHVPFMAKRGMGEGERISTFRATEELMLRSGGAFTEVLLLGKNLDEMAGYAHRLGELFHTLDNAEKESLAMEKKAKEEKMLAALPAGEGEKEKAAQTSIRFDKVSVGAPEPDGSTRILLKDLSLEIRRNEHLLITGPNGCGKTSLLRVLAGLWEPVSGAVTKPAADEFSMMWLPQRPYLSQGSLRDQVVYPANTKKARVDDEYVKECLRRAGLGKFIEGDYALGLGMRHLEWNDVLSGGERQRIGFARLFYHNPKFAILDEATSAINPDHEAELYKEVCSSGTTIVSIAHRLELRKFHANELKIKGDGKGGYEVSKLK</sequence>